<dbReference type="GO" id="GO:0003700">
    <property type="term" value="F:DNA-binding transcription factor activity"/>
    <property type="evidence" value="ECO:0007669"/>
    <property type="project" value="TreeGrafter"/>
</dbReference>
<keyword evidence="6" id="KW-1185">Reference proteome</keyword>
<evidence type="ECO:0000256" key="1">
    <source>
        <dbReference type="ARBA" id="ARBA00023015"/>
    </source>
</evidence>
<reference evidence="5 6" key="1">
    <citation type="submission" date="2019-09" db="EMBL/GenBank/DDBJ databases">
        <title>Phylogenetic characterization of a novel taxon of the genus Bifidobacterium: Bifidobacterium choloepi sp. nov.</title>
        <authorList>
            <person name="Modesto M."/>
            <person name="Satti M."/>
        </authorList>
    </citation>
    <scope>NUCLEOTIDE SEQUENCE [LARGE SCALE GENOMIC DNA]</scope>
    <source>
        <strain evidence="5 6">BRDM6</strain>
    </source>
</reference>
<evidence type="ECO:0000313" key="6">
    <source>
        <dbReference type="Proteomes" id="UP000469292"/>
    </source>
</evidence>
<dbReference type="InterPro" id="IPR010982">
    <property type="entry name" value="Lambda_DNA-bd_dom_sf"/>
</dbReference>
<dbReference type="Pfam" id="PF00356">
    <property type="entry name" value="LacI"/>
    <property type="match status" value="1"/>
</dbReference>
<keyword evidence="1" id="KW-0805">Transcription regulation</keyword>
<dbReference type="EMBL" id="VYSG01000004">
    <property type="protein sequence ID" value="NEG70534.1"/>
    <property type="molecule type" value="Genomic_DNA"/>
</dbReference>
<dbReference type="PROSITE" id="PS50932">
    <property type="entry name" value="HTH_LACI_2"/>
    <property type="match status" value="1"/>
</dbReference>
<evidence type="ECO:0000313" key="5">
    <source>
        <dbReference type="EMBL" id="NEG70534.1"/>
    </source>
</evidence>
<dbReference type="RefSeq" id="WP_163228130.1">
    <property type="nucleotide sequence ID" value="NZ_VYSG01000004.1"/>
</dbReference>
<dbReference type="Gene3D" id="3.40.50.2300">
    <property type="match status" value="2"/>
</dbReference>
<proteinExistence type="predicted"/>
<evidence type="ECO:0000256" key="3">
    <source>
        <dbReference type="ARBA" id="ARBA00023163"/>
    </source>
</evidence>
<evidence type="ECO:0000259" key="4">
    <source>
        <dbReference type="PROSITE" id="PS50932"/>
    </source>
</evidence>
<name>A0A6I5NH15_9BIFI</name>
<keyword evidence="2" id="KW-0238">DNA-binding</keyword>
<organism evidence="5 6">
    <name type="scientific">Bifidobacterium choloepi</name>
    <dbReference type="NCBI Taxonomy" id="2614131"/>
    <lineage>
        <taxon>Bacteria</taxon>
        <taxon>Bacillati</taxon>
        <taxon>Actinomycetota</taxon>
        <taxon>Actinomycetes</taxon>
        <taxon>Bifidobacteriales</taxon>
        <taxon>Bifidobacteriaceae</taxon>
        <taxon>Bifidobacterium</taxon>
    </lineage>
</organism>
<dbReference type="SUPFAM" id="SSF53822">
    <property type="entry name" value="Periplasmic binding protein-like I"/>
    <property type="match status" value="1"/>
</dbReference>
<sequence>MAAGIKDVAREAGVSISTVSYVMSGKRSIAPATQERVKKVADELGYIPKSVTPSGRRSAKTNVFAISAPVRNHTDVSNYAVFFFALATAAKKHGYDILLLMDEDADQELVRVVREGMVDGIFLLDVEMNDSRAETAARLSVPVVSVGWPGNGDAVYAVDSDFGGMGREAAEKAKMLGRDHVLLTGAVEQALREGSNFLSRFVDGFHKRADELGLAVTEIMTAGQGVDDAVLTLDTALAEDPDISAIVCAACPPFAGALYVALSRRGLSVPGDMSMLLAMGAAGSASQMAHAIDELPMNPNAVCRRAVETMMQVVEGKRRNVGSVELLPFDYRAHGTMVKREA</sequence>
<dbReference type="InterPro" id="IPR000843">
    <property type="entry name" value="HTH_LacI"/>
</dbReference>
<dbReference type="Gene3D" id="1.10.260.40">
    <property type="entry name" value="lambda repressor-like DNA-binding domains"/>
    <property type="match status" value="1"/>
</dbReference>
<dbReference type="SUPFAM" id="SSF47413">
    <property type="entry name" value="lambda repressor-like DNA-binding domains"/>
    <property type="match status" value="1"/>
</dbReference>
<accession>A0A6I5NH15</accession>
<gene>
    <name evidence="5" type="ORF">F6S87_08005</name>
</gene>
<dbReference type="GO" id="GO:0000976">
    <property type="term" value="F:transcription cis-regulatory region binding"/>
    <property type="evidence" value="ECO:0007669"/>
    <property type="project" value="TreeGrafter"/>
</dbReference>
<dbReference type="SMART" id="SM00354">
    <property type="entry name" value="HTH_LACI"/>
    <property type="match status" value="1"/>
</dbReference>
<dbReference type="InterPro" id="IPR001761">
    <property type="entry name" value="Peripla_BP/Lac1_sug-bd_dom"/>
</dbReference>
<evidence type="ECO:0000256" key="2">
    <source>
        <dbReference type="ARBA" id="ARBA00023125"/>
    </source>
</evidence>
<dbReference type="Proteomes" id="UP000469292">
    <property type="component" value="Unassembled WGS sequence"/>
</dbReference>
<keyword evidence="3" id="KW-0804">Transcription</keyword>
<dbReference type="PANTHER" id="PTHR30146">
    <property type="entry name" value="LACI-RELATED TRANSCRIPTIONAL REPRESSOR"/>
    <property type="match status" value="1"/>
</dbReference>
<dbReference type="PANTHER" id="PTHR30146:SF153">
    <property type="entry name" value="LACTOSE OPERON REPRESSOR"/>
    <property type="match status" value="1"/>
</dbReference>
<dbReference type="Pfam" id="PF00532">
    <property type="entry name" value="Peripla_BP_1"/>
    <property type="match status" value="1"/>
</dbReference>
<dbReference type="CDD" id="cd01392">
    <property type="entry name" value="HTH_LacI"/>
    <property type="match status" value="1"/>
</dbReference>
<feature type="domain" description="HTH lacI-type" evidence="4">
    <location>
        <begin position="3"/>
        <end position="57"/>
    </location>
</feature>
<dbReference type="AlphaFoldDB" id="A0A6I5NH15"/>
<dbReference type="InterPro" id="IPR028082">
    <property type="entry name" value="Peripla_BP_I"/>
</dbReference>
<dbReference type="PROSITE" id="PS00356">
    <property type="entry name" value="HTH_LACI_1"/>
    <property type="match status" value="1"/>
</dbReference>
<protein>
    <submittedName>
        <fullName evidence="5">LacI family transcriptional regulator</fullName>
    </submittedName>
</protein>
<comment type="caution">
    <text evidence="5">The sequence shown here is derived from an EMBL/GenBank/DDBJ whole genome shotgun (WGS) entry which is preliminary data.</text>
</comment>